<evidence type="ECO:0000313" key="4">
    <source>
        <dbReference type="Proteomes" id="UP001162802"/>
    </source>
</evidence>
<reference evidence="3" key="1">
    <citation type="submission" date="2022-03" db="EMBL/GenBank/DDBJ databases">
        <title>Identification of a novel bacterium isolated from mangrove sediments.</title>
        <authorList>
            <person name="Pan X."/>
        </authorList>
    </citation>
    <scope>NUCLEOTIDE SEQUENCE</scope>
    <source>
        <strain evidence="3">B2637</strain>
    </source>
</reference>
<feature type="transmembrane region" description="Helical" evidence="1">
    <location>
        <begin position="302"/>
        <end position="319"/>
    </location>
</feature>
<keyword evidence="3" id="KW-0012">Acyltransferase</keyword>
<dbReference type="RefSeq" id="WP_243799138.1">
    <property type="nucleotide sequence ID" value="NZ_JALHAT010000010.1"/>
</dbReference>
<gene>
    <name evidence="3" type="ORF">MTR65_08510</name>
</gene>
<dbReference type="EMBL" id="JALHAT010000010">
    <property type="protein sequence ID" value="MCJ1960719.1"/>
    <property type="molecule type" value="Genomic_DNA"/>
</dbReference>
<feature type="transmembrane region" description="Helical" evidence="1">
    <location>
        <begin position="240"/>
        <end position="259"/>
    </location>
</feature>
<dbReference type="GO" id="GO:0016746">
    <property type="term" value="F:acyltransferase activity"/>
    <property type="evidence" value="ECO:0007669"/>
    <property type="project" value="UniProtKB-KW"/>
</dbReference>
<accession>A0ABT0AC35</accession>
<sequence>MLDRLDTLAPTAPDRLAPRTAQSAAAPERAHAQDRTFNTTVHALRGVAAFMVFLAHMLGGVGEHVYANVPAYLALTYAPWNFGRWGVWLFFVISGFVILPSVMRYSPREFALRRLLRLYPLFLAFSLVFILANALTNAYPALNDWRSIVPALLMINLLTHTEQLTPNAWSLSYEVVFYTLCCLIVHTGVRTGNKGLTLALAAISLVFLWRYPAMAFFLGGIAVRLLHERRVWPPLRLRPWLEILAFAACLILASVRHYTFGHSDLSDPRTYAVFLATVTYFYLAISPNSLTSRLLANRFSSYLGTVSYSLYICHPYTYYGLRAVFVKAGLFTSDWLVSITLFLACTIPLTLLLTEGVYRALERYPYRRFFHERIFHK</sequence>
<evidence type="ECO:0000259" key="2">
    <source>
        <dbReference type="Pfam" id="PF01757"/>
    </source>
</evidence>
<keyword evidence="1" id="KW-1133">Transmembrane helix</keyword>
<proteinExistence type="predicted"/>
<feature type="transmembrane region" description="Helical" evidence="1">
    <location>
        <begin position="339"/>
        <end position="358"/>
    </location>
</feature>
<dbReference type="InterPro" id="IPR050879">
    <property type="entry name" value="Acyltransferase_3"/>
</dbReference>
<feature type="transmembrane region" description="Helical" evidence="1">
    <location>
        <begin position="82"/>
        <end position="103"/>
    </location>
</feature>
<protein>
    <submittedName>
        <fullName evidence="3">Acyltransferase</fullName>
    </submittedName>
</protein>
<keyword evidence="4" id="KW-1185">Reference proteome</keyword>
<keyword evidence="3" id="KW-0808">Transferase</keyword>
<comment type="caution">
    <text evidence="3">The sequence shown here is derived from an EMBL/GenBank/DDBJ whole genome shotgun (WGS) entry which is preliminary data.</text>
</comment>
<dbReference type="PANTHER" id="PTHR23028">
    <property type="entry name" value="ACETYLTRANSFERASE"/>
    <property type="match status" value="1"/>
</dbReference>
<feature type="transmembrane region" description="Helical" evidence="1">
    <location>
        <begin position="195"/>
        <end position="219"/>
    </location>
</feature>
<evidence type="ECO:0000313" key="3">
    <source>
        <dbReference type="EMBL" id="MCJ1960719.1"/>
    </source>
</evidence>
<organism evidence="3 4">
    <name type="scientific">Novosphingobium mangrovi</name>
    <name type="common">ex Hu et al. 2023</name>
    <dbReference type="NCBI Taxonomy" id="2930094"/>
    <lineage>
        <taxon>Bacteria</taxon>
        <taxon>Pseudomonadati</taxon>
        <taxon>Pseudomonadota</taxon>
        <taxon>Alphaproteobacteria</taxon>
        <taxon>Sphingomonadales</taxon>
        <taxon>Sphingomonadaceae</taxon>
        <taxon>Novosphingobium</taxon>
    </lineage>
</organism>
<feature type="domain" description="Acyltransferase 3" evidence="2">
    <location>
        <begin position="41"/>
        <end position="354"/>
    </location>
</feature>
<dbReference type="Proteomes" id="UP001162802">
    <property type="component" value="Unassembled WGS sequence"/>
</dbReference>
<name>A0ABT0AC35_9SPHN</name>
<dbReference type="Pfam" id="PF01757">
    <property type="entry name" value="Acyl_transf_3"/>
    <property type="match status" value="1"/>
</dbReference>
<feature type="transmembrane region" description="Helical" evidence="1">
    <location>
        <begin position="115"/>
        <end position="135"/>
    </location>
</feature>
<feature type="transmembrane region" description="Helical" evidence="1">
    <location>
        <begin position="271"/>
        <end position="290"/>
    </location>
</feature>
<feature type="transmembrane region" description="Helical" evidence="1">
    <location>
        <begin position="43"/>
        <end position="62"/>
    </location>
</feature>
<keyword evidence="1" id="KW-0472">Membrane</keyword>
<evidence type="ECO:0000256" key="1">
    <source>
        <dbReference type="SAM" id="Phobius"/>
    </source>
</evidence>
<keyword evidence="1" id="KW-0812">Transmembrane</keyword>
<dbReference type="PANTHER" id="PTHR23028:SF131">
    <property type="entry name" value="BLR2367 PROTEIN"/>
    <property type="match status" value="1"/>
</dbReference>
<dbReference type="InterPro" id="IPR002656">
    <property type="entry name" value="Acyl_transf_3_dom"/>
</dbReference>